<accession>A0A645G7C0</accession>
<proteinExistence type="predicted"/>
<dbReference type="Pfam" id="PF01257">
    <property type="entry name" value="2Fe-2S_thioredx"/>
    <property type="match status" value="1"/>
</dbReference>
<sequence>MKTVKVCIGSACHLKGSYEIINILKKAIDKDGLNDEVNVKASFCLGNCEGAVAVTYEDSMYSLQPATTESFYHSVIKGE</sequence>
<gene>
    <name evidence="1" type="ORF">SDC9_170175</name>
</gene>
<organism evidence="1">
    <name type="scientific">bioreactor metagenome</name>
    <dbReference type="NCBI Taxonomy" id="1076179"/>
    <lineage>
        <taxon>unclassified sequences</taxon>
        <taxon>metagenomes</taxon>
        <taxon>ecological metagenomes</taxon>
    </lineage>
</organism>
<protein>
    <recommendedName>
        <fullName evidence="2">NADH dehydrogenase subunit E</fullName>
    </recommendedName>
</protein>
<name>A0A645G7C0_9ZZZZ</name>
<dbReference type="AlphaFoldDB" id="A0A645G7C0"/>
<dbReference type="CDD" id="cd02980">
    <property type="entry name" value="TRX_Fd_family"/>
    <property type="match status" value="1"/>
</dbReference>
<dbReference type="EMBL" id="VSSQ01071116">
    <property type="protein sequence ID" value="MPN22791.1"/>
    <property type="molecule type" value="Genomic_DNA"/>
</dbReference>
<reference evidence="1" key="1">
    <citation type="submission" date="2019-08" db="EMBL/GenBank/DDBJ databases">
        <authorList>
            <person name="Kucharzyk K."/>
            <person name="Murdoch R.W."/>
            <person name="Higgins S."/>
            <person name="Loffler F."/>
        </authorList>
    </citation>
    <scope>NUCLEOTIDE SEQUENCE</scope>
</reference>
<dbReference type="Gene3D" id="3.40.30.10">
    <property type="entry name" value="Glutaredoxin"/>
    <property type="match status" value="1"/>
</dbReference>
<dbReference type="SUPFAM" id="SSF52833">
    <property type="entry name" value="Thioredoxin-like"/>
    <property type="match status" value="1"/>
</dbReference>
<evidence type="ECO:0000313" key="1">
    <source>
        <dbReference type="EMBL" id="MPN22791.1"/>
    </source>
</evidence>
<evidence type="ECO:0008006" key="2">
    <source>
        <dbReference type="Google" id="ProtNLM"/>
    </source>
</evidence>
<comment type="caution">
    <text evidence="1">The sequence shown here is derived from an EMBL/GenBank/DDBJ whole genome shotgun (WGS) entry which is preliminary data.</text>
</comment>
<dbReference type="InterPro" id="IPR036249">
    <property type="entry name" value="Thioredoxin-like_sf"/>
</dbReference>